<dbReference type="CDD" id="cd02120">
    <property type="entry name" value="PA_subtilisin_like"/>
    <property type="match status" value="1"/>
</dbReference>
<evidence type="ECO:0000313" key="11">
    <source>
        <dbReference type="EMBL" id="KAK9727174.1"/>
    </source>
</evidence>
<dbReference type="Gene3D" id="2.60.40.2310">
    <property type="match status" value="1"/>
</dbReference>
<feature type="active site" description="Charge relay system" evidence="6 7">
    <location>
        <position position="102"/>
    </location>
</feature>
<comment type="caution">
    <text evidence="11">The sequence shown here is derived from an EMBL/GenBank/DDBJ whole genome shotgun (WGS) entry which is preliminary data.</text>
</comment>
<dbReference type="InterPro" id="IPR037045">
    <property type="entry name" value="S8pro/Inhibitor_I9_sf"/>
</dbReference>
<evidence type="ECO:0000313" key="12">
    <source>
        <dbReference type="Proteomes" id="UP001443914"/>
    </source>
</evidence>
<dbReference type="InterPro" id="IPR041469">
    <property type="entry name" value="Subtilisin-like_FN3"/>
</dbReference>
<evidence type="ECO:0000256" key="2">
    <source>
        <dbReference type="ARBA" id="ARBA00022670"/>
    </source>
</evidence>
<dbReference type="InterPro" id="IPR023828">
    <property type="entry name" value="Peptidase_S8_Ser-AS"/>
</dbReference>
<dbReference type="InterPro" id="IPR010259">
    <property type="entry name" value="S8pro/Inhibitor_I9"/>
</dbReference>
<dbReference type="Proteomes" id="UP001443914">
    <property type="component" value="Unassembled WGS sequence"/>
</dbReference>
<feature type="active site" description="Charge relay system" evidence="6 7">
    <location>
        <position position="156"/>
    </location>
</feature>
<keyword evidence="5 7" id="KW-0720">Serine protease</keyword>
<dbReference type="GO" id="GO:0004252">
    <property type="term" value="F:serine-type endopeptidase activity"/>
    <property type="evidence" value="ECO:0007669"/>
    <property type="project" value="UniProtKB-UniRule"/>
</dbReference>
<dbReference type="EMBL" id="JBDFQZ010000005">
    <property type="protein sequence ID" value="KAK9727174.1"/>
    <property type="molecule type" value="Genomic_DNA"/>
</dbReference>
<dbReference type="Gene3D" id="3.40.50.200">
    <property type="entry name" value="Peptidase S8/S53 domain"/>
    <property type="match status" value="1"/>
</dbReference>
<evidence type="ECO:0000256" key="4">
    <source>
        <dbReference type="ARBA" id="ARBA00022801"/>
    </source>
</evidence>
<evidence type="ECO:0000256" key="6">
    <source>
        <dbReference type="PIRSR" id="PIRSR615500-1"/>
    </source>
</evidence>
<dbReference type="Pfam" id="PF05922">
    <property type="entry name" value="Inhibitor_I9"/>
    <property type="match status" value="1"/>
</dbReference>
<dbReference type="Gene3D" id="3.50.30.30">
    <property type="match status" value="1"/>
</dbReference>
<dbReference type="AlphaFoldDB" id="A0AAW1L3T6"/>
<sequence>MGSISNEYSALSQHISILQKVVVGRSAEETIIRSYKRSFNGFAARLKVKEYENLKSFKEVVSVFPSRMLQLQTTRSWDYLGLPQPTPEQLNAESDIIIGVIDTGIWPKSPSFDDSGLSPVPNQWKGVCEGGPDFKCNKKIIGARGYLGTAWDRMGHGSHTASTAAGRKVDGVSFYGIAKGSARGGVPSARIAVYSVCNFTGCKDTNILAAFDDAIADGVDLITISIGGGAKDFYKDGVAIGAFHAMAKGVLTVQSAGNDGLRYTVESVAPWVLTVAANTIDRHIITKVVLGNGKTLIGKPVNSFKLEGEYPLVYGKDVTSKCNEDDAKSCSEGCLDKSLVKKKITVCDDTGPYATPLRAGAIGVLAVSSADMLSFTSPLPAAPLNDSSFAALISYLNSTKAPKASILKSEAVNDTSAPIVADFSSRGPNSIASDILKPDISAPGVDILAAFSPLAPISIYVDDTRKVTYHVKSGTSMATPHVAGAAAYLKSVHPDWSPAAIKSALMTTADEMSPSTNKDAELSYGSGHLNPLKARNPGLVYEATENDYITFLCKFGYDQKNLSLITGKDSVICPKPDQSPKDVNYPSLSTKVDANKSFTVKFSRTLTNVDKLNSTYNAKVISGSKLKVTVQPNSLFFKSFKDSKSFDVTVVGKGIEPESFVSASLVWSDGFHRVRSPIVVYTS</sequence>
<dbReference type="GO" id="GO:0006508">
    <property type="term" value="P:proteolysis"/>
    <property type="evidence" value="ECO:0007669"/>
    <property type="project" value="UniProtKB-KW"/>
</dbReference>
<protein>
    <submittedName>
        <fullName evidence="11">Uncharacterized protein</fullName>
    </submittedName>
</protein>
<evidence type="ECO:0000256" key="7">
    <source>
        <dbReference type="PROSITE-ProRule" id="PRU01240"/>
    </source>
</evidence>
<feature type="domain" description="Inhibitor I9" evidence="9">
    <location>
        <begin position="8"/>
        <end position="72"/>
    </location>
</feature>
<dbReference type="PROSITE" id="PS51892">
    <property type="entry name" value="SUBTILASE"/>
    <property type="match status" value="1"/>
</dbReference>
<dbReference type="PANTHER" id="PTHR10795">
    <property type="entry name" value="PROPROTEIN CONVERTASE SUBTILISIN/KEXIN"/>
    <property type="match status" value="1"/>
</dbReference>
<evidence type="ECO:0000259" key="10">
    <source>
        <dbReference type="Pfam" id="PF17766"/>
    </source>
</evidence>
<feature type="domain" description="Subtilisin-like protease fibronectin type-III" evidence="10">
    <location>
        <begin position="582"/>
        <end position="680"/>
    </location>
</feature>
<dbReference type="InterPro" id="IPR045051">
    <property type="entry name" value="SBT"/>
</dbReference>
<dbReference type="Pfam" id="PF00082">
    <property type="entry name" value="Peptidase_S8"/>
    <property type="match status" value="1"/>
</dbReference>
<keyword evidence="2 7" id="KW-0645">Protease</keyword>
<organism evidence="11 12">
    <name type="scientific">Saponaria officinalis</name>
    <name type="common">Common soapwort</name>
    <name type="synonym">Lychnis saponaria</name>
    <dbReference type="NCBI Taxonomy" id="3572"/>
    <lineage>
        <taxon>Eukaryota</taxon>
        <taxon>Viridiplantae</taxon>
        <taxon>Streptophyta</taxon>
        <taxon>Embryophyta</taxon>
        <taxon>Tracheophyta</taxon>
        <taxon>Spermatophyta</taxon>
        <taxon>Magnoliopsida</taxon>
        <taxon>eudicotyledons</taxon>
        <taxon>Gunneridae</taxon>
        <taxon>Pentapetalae</taxon>
        <taxon>Caryophyllales</taxon>
        <taxon>Caryophyllaceae</taxon>
        <taxon>Caryophylleae</taxon>
        <taxon>Saponaria</taxon>
    </lineage>
</organism>
<dbReference type="PROSITE" id="PS00138">
    <property type="entry name" value="SUBTILASE_SER"/>
    <property type="match status" value="1"/>
</dbReference>
<dbReference type="InterPro" id="IPR015500">
    <property type="entry name" value="Peptidase_S8_subtilisin-rel"/>
</dbReference>
<dbReference type="PRINTS" id="PR00723">
    <property type="entry name" value="SUBTILISIN"/>
</dbReference>
<dbReference type="InterPro" id="IPR034197">
    <property type="entry name" value="Peptidases_S8_3"/>
</dbReference>
<keyword evidence="12" id="KW-1185">Reference proteome</keyword>
<feature type="domain" description="Peptidase S8/S53" evidence="8">
    <location>
        <begin position="94"/>
        <end position="525"/>
    </location>
</feature>
<evidence type="ECO:0000259" key="9">
    <source>
        <dbReference type="Pfam" id="PF05922"/>
    </source>
</evidence>
<dbReference type="InterPro" id="IPR000209">
    <property type="entry name" value="Peptidase_S8/S53_dom"/>
</dbReference>
<feature type="active site" description="Charge relay system" evidence="6 7">
    <location>
        <position position="476"/>
    </location>
</feature>
<comment type="similarity">
    <text evidence="1 7">Belongs to the peptidase S8 family.</text>
</comment>
<dbReference type="SUPFAM" id="SSF52743">
    <property type="entry name" value="Subtilisin-like"/>
    <property type="match status" value="1"/>
</dbReference>
<accession>A0AAW1L3T6</accession>
<evidence type="ECO:0000256" key="5">
    <source>
        <dbReference type="ARBA" id="ARBA00022825"/>
    </source>
</evidence>
<name>A0AAW1L3T6_SAPOF</name>
<evidence type="ECO:0000256" key="3">
    <source>
        <dbReference type="ARBA" id="ARBA00022729"/>
    </source>
</evidence>
<reference evidence="11" key="1">
    <citation type="submission" date="2024-03" db="EMBL/GenBank/DDBJ databases">
        <title>WGS assembly of Saponaria officinalis var. Norfolk2.</title>
        <authorList>
            <person name="Jenkins J."/>
            <person name="Shu S."/>
            <person name="Grimwood J."/>
            <person name="Barry K."/>
            <person name="Goodstein D."/>
            <person name="Schmutz J."/>
            <person name="Leebens-Mack J."/>
            <person name="Osbourn A."/>
        </authorList>
    </citation>
    <scope>NUCLEOTIDE SEQUENCE [LARGE SCALE GENOMIC DNA]</scope>
    <source>
        <strain evidence="11">JIC</strain>
    </source>
</reference>
<dbReference type="Gene3D" id="3.30.70.80">
    <property type="entry name" value="Peptidase S8 propeptide/proteinase inhibitor I9"/>
    <property type="match status" value="1"/>
</dbReference>
<dbReference type="CDD" id="cd04852">
    <property type="entry name" value="Peptidases_S8_3"/>
    <property type="match status" value="1"/>
</dbReference>
<dbReference type="InterPro" id="IPR036852">
    <property type="entry name" value="Peptidase_S8/S53_dom_sf"/>
</dbReference>
<proteinExistence type="inferred from homology"/>
<gene>
    <name evidence="11" type="ORF">RND81_05G263400</name>
</gene>
<evidence type="ECO:0000256" key="1">
    <source>
        <dbReference type="ARBA" id="ARBA00011073"/>
    </source>
</evidence>
<dbReference type="Pfam" id="PF17766">
    <property type="entry name" value="fn3_6"/>
    <property type="match status" value="1"/>
</dbReference>
<keyword evidence="3" id="KW-0732">Signal</keyword>
<evidence type="ECO:0000259" key="8">
    <source>
        <dbReference type="Pfam" id="PF00082"/>
    </source>
</evidence>
<keyword evidence="4 7" id="KW-0378">Hydrolase</keyword>